<reference evidence="2" key="1">
    <citation type="journal article" date="2020" name="bioRxiv">
        <title>Comparative genomics of Chlamydomonas.</title>
        <authorList>
            <person name="Craig R.J."/>
            <person name="Hasan A.R."/>
            <person name="Ness R.W."/>
            <person name="Keightley P.D."/>
        </authorList>
    </citation>
    <scope>NUCLEOTIDE SEQUENCE</scope>
    <source>
        <strain evidence="2">CCAP 11/173</strain>
    </source>
</reference>
<dbReference type="AlphaFoldDB" id="A0A835WPX9"/>
<evidence type="ECO:0000256" key="1">
    <source>
        <dbReference type="SAM" id="MobiDB-lite"/>
    </source>
</evidence>
<name>A0A835WPX9_9CHLO</name>
<dbReference type="EMBL" id="JAEHOD010000007">
    <property type="protein sequence ID" value="KAG2451722.1"/>
    <property type="molecule type" value="Genomic_DNA"/>
</dbReference>
<sequence length="413" mass="43403">MHDAVEIATNVFRPQKQPCVAGANNQQFFFNMTQNGDIFIVDCTGTSANEQFALTLPFTPAQAPVCALPARWCALLTTQQLSGPLDCNGDGVLDWACTSPSTGQRWVLQSSADPATSCASNSSTALGATTFNSFSTPTGGTNVPVSACPVAFSSLPPSPPAPPSPAPKPFPPPSPAPPKPPSPAPPSPFDGFSPVCYDNMDAVGLEMASSMAASENACRTLCKQDTRCTYYVFRASDACLADASIRGWQLQLLTTASWQAGCRDACIANTKCTYYVLNSDGSCSLRYRFLEPSGAEEPGTTGTAPVGSALPGRTGFTTCFLRSTVDAYLCSIPGSSNSVALNPGPFTLRNGYTRDQCFKFCSDSALCKLFTWDEQVVGSGVGSCQAAISWDYVSLYLGMASGGQDTTCAKVYA</sequence>
<evidence type="ECO:0000313" key="3">
    <source>
        <dbReference type="Proteomes" id="UP000613740"/>
    </source>
</evidence>
<keyword evidence="3" id="KW-1185">Reference proteome</keyword>
<dbReference type="Gene3D" id="3.50.4.10">
    <property type="entry name" value="Hepatocyte Growth Factor"/>
    <property type="match status" value="1"/>
</dbReference>
<dbReference type="OrthoDB" id="10553828at2759"/>
<protein>
    <recommendedName>
        <fullName evidence="4">Apple domain-containing protein</fullName>
    </recommendedName>
</protein>
<accession>A0A835WPX9</accession>
<gene>
    <name evidence="2" type="ORF">HYH02_003502</name>
</gene>
<dbReference type="PROSITE" id="PS50231">
    <property type="entry name" value="RICIN_B_LECTIN"/>
    <property type="match status" value="1"/>
</dbReference>
<organism evidence="2 3">
    <name type="scientific">Chlamydomonas schloesseri</name>
    <dbReference type="NCBI Taxonomy" id="2026947"/>
    <lineage>
        <taxon>Eukaryota</taxon>
        <taxon>Viridiplantae</taxon>
        <taxon>Chlorophyta</taxon>
        <taxon>core chlorophytes</taxon>
        <taxon>Chlorophyceae</taxon>
        <taxon>CS clade</taxon>
        <taxon>Chlamydomonadales</taxon>
        <taxon>Chlamydomonadaceae</taxon>
        <taxon>Chlamydomonas</taxon>
    </lineage>
</organism>
<comment type="caution">
    <text evidence="2">The sequence shown here is derived from an EMBL/GenBank/DDBJ whole genome shotgun (WGS) entry which is preliminary data.</text>
</comment>
<evidence type="ECO:0000313" key="2">
    <source>
        <dbReference type="EMBL" id="KAG2451722.1"/>
    </source>
</evidence>
<dbReference type="Proteomes" id="UP000613740">
    <property type="component" value="Unassembled WGS sequence"/>
</dbReference>
<proteinExistence type="predicted"/>
<evidence type="ECO:0008006" key="4">
    <source>
        <dbReference type="Google" id="ProtNLM"/>
    </source>
</evidence>
<feature type="region of interest" description="Disordered" evidence="1">
    <location>
        <begin position="156"/>
        <end position="185"/>
    </location>
</feature>